<sequence length="703" mass="73925">MTNPILSLCVVTFNDQPVAEPISIAFGPAGGTIGRATDCTLMLPDPQRAISRVQARIEYRGGEYFFCDVGSNASVLNQRALGGTREARLTHGDRLSIGAYLLEVRFDESDAARERMPGVFDTLASAKVLHSPAAGEKPNDPFALAPLDPLGQPGFGAQERLGARPGYIGSESDHAPPEQHAFSMPGQGAFRQEAGGAPGVAGAPGASGAPRAAQHVIPHDFDPFSDLPSNAREGVLPPLDAFDPLGPLDSLGHGHAPGAAAPALAPGGPSGLPASLSEPLSPGGSPTPFDDLLSPPTPAPATAPGRPQSQPQPQSQQSQSQSRVPTPFDDLMPPPTPAPAPATSQARPQPQSQSQAQPQPQSQPNPARAYDPDVPTERHPFLPEMTLMPRARSASGTGASVPQGKAPSAQVPPLSERLTEAPPAPHPSPSKQPAAAQPAPARESPAAASPAPSPQMRTQMQAPTPTQTHTRAAAAAPPPSQAPTGTAAATHSQADPTLAALLEGLGIDPRHAPTMPAPDFARLVGFMLRESLQGTMSVLRSRTMTKREARLDATLIAARDNNPLKFFPDVDSALLQMFSGRGNGYLPPGVAVQRAFGDLAMHELAVMAGMRAALTHVLKIFDPHAIEAQLDEQGMLKMLSNRKAKLWERFVELQAKLEGAAADDFQKLFGDAFNEAYERQIEALRQNLHDGPRDGDRARNSQR</sequence>
<feature type="region of interest" description="Disordered" evidence="1">
    <location>
        <begin position="247"/>
        <end position="492"/>
    </location>
</feature>
<comment type="caution">
    <text evidence="3">The sequence shown here is derived from an EMBL/GenBank/DDBJ whole genome shotgun (WGS) entry which is preliminary data.</text>
</comment>
<dbReference type="Gene3D" id="2.60.200.20">
    <property type="match status" value="1"/>
</dbReference>
<feature type="compositionally biased region" description="Low complexity" evidence="1">
    <location>
        <begin position="302"/>
        <end position="322"/>
    </location>
</feature>
<dbReference type="Proteomes" id="UP000054770">
    <property type="component" value="Unassembled WGS sequence"/>
</dbReference>
<feature type="region of interest" description="Disordered" evidence="1">
    <location>
        <begin position="132"/>
        <end position="211"/>
    </location>
</feature>
<dbReference type="EMBL" id="FCON02000068">
    <property type="protein sequence ID" value="SAL76898.1"/>
    <property type="molecule type" value="Genomic_DNA"/>
</dbReference>
<feature type="domain" description="FHA" evidence="2">
    <location>
        <begin position="31"/>
        <end position="81"/>
    </location>
</feature>
<name>A0A158K702_9BURK</name>
<dbReference type="InterPro" id="IPR008984">
    <property type="entry name" value="SMAD_FHA_dom_sf"/>
</dbReference>
<feature type="compositionally biased region" description="Low complexity" evidence="1">
    <location>
        <begin position="341"/>
        <end position="369"/>
    </location>
</feature>
<evidence type="ECO:0000256" key="1">
    <source>
        <dbReference type="SAM" id="MobiDB-lite"/>
    </source>
</evidence>
<feature type="compositionally biased region" description="Low complexity" evidence="1">
    <location>
        <begin position="431"/>
        <end position="450"/>
    </location>
</feature>
<reference evidence="3" key="1">
    <citation type="submission" date="2016-01" db="EMBL/GenBank/DDBJ databases">
        <authorList>
            <person name="Peeters C."/>
        </authorList>
    </citation>
    <scope>NUCLEOTIDE SEQUENCE [LARGE SCALE GENOMIC DNA]</scope>
    <source>
        <strain evidence="3">LMG 22940</strain>
    </source>
</reference>
<dbReference type="AlphaFoldDB" id="A0A158K702"/>
<feature type="compositionally biased region" description="Low complexity" evidence="1">
    <location>
        <begin position="250"/>
        <end position="286"/>
    </location>
</feature>
<keyword evidence="4" id="KW-1185">Reference proteome</keyword>
<feature type="compositionally biased region" description="Low complexity" evidence="1">
    <location>
        <begin position="461"/>
        <end position="475"/>
    </location>
</feature>
<evidence type="ECO:0000313" key="4">
    <source>
        <dbReference type="Proteomes" id="UP000054770"/>
    </source>
</evidence>
<dbReference type="InterPro" id="IPR017735">
    <property type="entry name" value="T6SS_FHA"/>
</dbReference>
<dbReference type="Pfam" id="PF00498">
    <property type="entry name" value="FHA"/>
    <property type="match status" value="1"/>
</dbReference>
<organism evidence="3 4">
    <name type="scientific">Caballeronia choica</name>
    <dbReference type="NCBI Taxonomy" id="326476"/>
    <lineage>
        <taxon>Bacteria</taxon>
        <taxon>Pseudomonadati</taxon>
        <taxon>Pseudomonadota</taxon>
        <taxon>Betaproteobacteria</taxon>
        <taxon>Burkholderiales</taxon>
        <taxon>Burkholderiaceae</taxon>
        <taxon>Caballeronia</taxon>
    </lineage>
</organism>
<dbReference type="CDD" id="cd00060">
    <property type="entry name" value="FHA"/>
    <property type="match status" value="1"/>
</dbReference>
<protein>
    <submittedName>
        <fullName evidence="3">FHA domain-containing protein</fullName>
    </submittedName>
</protein>
<evidence type="ECO:0000313" key="3">
    <source>
        <dbReference type="EMBL" id="SAL76898.1"/>
    </source>
</evidence>
<dbReference type="SMART" id="SM00240">
    <property type="entry name" value="FHA"/>
    <property type="match status" value="1"/>
</dbReference>
<gene>
    <name evidence="3" type="ORF">AWB68_05080</name>
</gene>
<dbReference type="PROSITE" id="PS50006">
    <property type="entry name" value="FHA_DOMAIN"/>
    <property type="match status" value="1"/>
</dbReference>
<dbReference type="SUPFAM" id="SSF49879">
    <property type="entry name" value="SMAD/FHA domain"/>
    <property type="match status" value="1"/>
</dbReference>
<dbReference type="InterPro" id="IPR000253">
    <property type="entry name" value="FHA_dom"/>
</dbReference>
<dbReference type="NCBIfam" id="TIGR03354">
    <property type="entry name" value="VI_FHA"/>
    <property type="match status" value="1"/>
</dbReference>
<dbReference type="Pfam" id="PF20232">
    <property type="entry name" value="T6SS_FHA_C"/>
    <property type="match status" value="1"/>
</dbReference>
<dbReference type="InterPro" id="IPR046883">
    <property type="entry name" value="T6SS_FHA_C"/>
</dbReference>
<proteinExistence type="predicted"/>
<accession>A0A158K702</accession>
<feature type="compositionally biased region" description="Low complexity" evidence="1">
    <location>
        <begin position="200"/>
        <end position="211"/>
    </location>
</feature>
<evidence type="ECO:0000259" key="2">
    <source>
        <dbReference type="PROSITE" id="PS50006"/>
    </source>
</evidence>